<protein>
    <submittedName>
        <fullName evidence="1">Uncharacterized protein</fullName>
    </submittedName>
</protein>
<name>A0A0E9SN12_ANGAN</name>
<reference evidence="1" key="2">
    <citation type="journal article" date="2015" name="Fish Shellfish Immunol.">
        <title>Early steps in the European eel (Anguilla anguilla)-Vibrio vulnificus interaction in the gills: Role of the RtxA13 toxin.</title>
        <authorList>
            <person name="Callol A."/>
            <person name="Pajuelo D."/>
            <person name="Ebbesson L."/>
            <person name="Teles M."/>
            <person name="MacKenzie S."/>
            <person name="Amaro C."/>
        </authorList>
    </citation>
    <scope>NUCLEOTIDE SEQUENCE</scope>
</reference>
<reference evidence="1" key="1">
    <citation type="submission" date="2014-11" db="EMBL/GenBank/DDBJ databases">
        <authorList>
            <person name="Amaro Gonzalez C."/>
        </authorList>
    </citation>
    <scope>NUCLEOTIDE SEQUENCE</scope>
</reference>
<organism evidence="1">
    <name type="scientific">Anguilla anguilla</name>
    <name type="common">European freshwater eel</name>
    <name type="synonym">Muraena anguilla</name>
    <dbReference type="NCBI Taxonomy" id="7936"/>
    <lineage>
        <taxon>Eukaryota</taxon>
        <taxon>Metazoa</taxon>
        <taxon>Chordata</taxon>
        <taxon>Craniata</taxon>
        <taxon>Vertebrata</taxon>
        <taxon>Euteleostomi</taxon>
        <taxon>Actinopterygii</taxon>
        <taxon>Neopterygii</taxon>
        <taxon>Teleostei</taxon>
        <taxon>Anguilliformes</taxon>
        <taxon>Anguillidae</taxon>
        <taxon>Anguilla</taxon>
    </lineage>
</organism>
<accession>A0A0E9SN12</accession>
<proteinExistence type="predicted"/>
<dbReference type="EMBL" id="GBXM01065856">
    <property type="protein sequence ID" value="JAH42721.1"/>
    <property type="molecule type" value="Transcribed_RNA"/>
</dbReference>
<evidence type="ECO:0000313" key="1">
    <source>
        <dbReference type="EMBL" id="JAH42721.1"/>
    </source>
</evidence>
<sequence length="15" mass="1854">MTLHKFTNSMFLRLD</sequence>